<dbReference type="Proteomes" id="UP001339883">
    <property type="component" value="Unassembled WGS sequence"/>
</dbReference>
<evidence type="ECO:0000313" key="1">
    <source>
        <dbReference type="EMBL" id="MEB5475554.1"/>
    </source>
</evidence>
<evidence type="ECO:0008006" key="3">
    <source>
        <dbReference type="Google" id="ProtNLM"/>
    </source>
</evidence>
<reference evidence="1 2" key="1">
    <citation type="submission" date="2019-08" db="EMBL/GenBank/DDBJ databases">
        <title>Five species of Acinetobacter isolated from floral nectar and animal pollinators.</title>
        <authorList>
            <person name="Hendry T.A."/>
        </authorList>
    </citation>
    <scope>NUCLEOTIDE SEQUENCE [LARGE SCALE GENOMIC DNA]</scope>
    <source>
        <strain evidence="1 2">MD18.27</strain>
    </source>
</reference>
<organism evidence="1 2">
    <name type="scientific">Acinetobacter pollinis</name>
    <dbReference type="NCBI Taxonomy" id="2605270"/>
    <lineage>
        <taxon>Bacteria</taxon>
        <taxon>Pseudomonadati</taxon>
        <taxon>Pseudomonadota</taxon>
        <taxon>Gammaproteobacteria</taxon>
        <taxon>Moraxellales</taxon>
        <taxon>Moraxellaceae</taxon>
        <taxon>Acinetobacter</taxon>
    </lineage>
</organism>
<evidence type="ECO:0000313" key="2">
    <source>
        <dbReference type="Proteomes" id="UP001339883"/>
    </source>
</evidence>
<keyword evidence="2" id="KW-1185">Reference proteome</keyword>
<gene>
    <name evidence="1" type="ORF">I2F25_00555</name>
</gene>
<protein>
    <recommendedName>
        <fullName evidence="3">DUF2570 domain-containing protein</fullName>
    </recommendedName>
</protein>
<comment type="caution">
    <text evidence="1">The sequence shown here is derived from an EMBL/GenBank/DDBJ whole genome shotgun (WGS) entry which is preliminary data.</text>
</comment>
<accession>A0ABU6DNX7</accession>
<dbReference type="RefSeq" id="WP_325774216.1">
    <property type="nucleotide sequence ID" value="NZ_VTDN01000001.1"/>
</dbReference>
<name>A0ABU6DNX7_9GAMM</name>
<proteinExistence type="predicted"/>
<sequence length="128" mass="15035">MTYLLLALKYWRECLIALLAFLILCLLMILSHKDHSIEKLKQEHIGYVQEQKQKYLEAAQQQQIEMNKVSADYEKLKAEQATKVEYVTRTINKYIDRPVYRNVCIDDDGRVQLNELIKSGQTNKANTK</sequence>
<dbReference type="EMBL" id="VTDN01000001">
    <property type="protein sequence ID" value="MEB5475554.1"/>
    <property type="molecule type" value="Genomic_DNA"/>
</dbReference>